<evidence type="ECO:0000313" key="3">
    <source>
        <dbReference type="Proteomes" id="UP000000378"/>
    </source>
</evidence>
<dbReference type="EMBL" id="CP002048">
    <property type="protein sequence ID" value="ADI00826.1"/>
    <property type="molecule type" value="Genomic_DNA"/>
</dbReference>
<dbReference type="GO" id="GO:0016887">
    <property type="term" value="F:ATP hydrolysis activity"/>
    <property type="evidence" value="ECO:0007669"/>
    <property type="project" value="InterPro"/>
</dbReference>
<dbReference type="eggNOG" id="COG0714">
    <property type="taxonomic scope" value="Bacteria"/>
</dbReference>
<organism evidence="2 3">
    <name type="scientific">Syntrophothermus lipocalidus (strain DSM 12680 / TGB-C1)</name>
    <dbReference type="NCBI Taxonomy" id="643648"/>
    <lineage>
        <taxon>Bacteria</taxon>
        <taxon>Bacillati</taxon>
        <taxon>Bacillota</taxon>
        <taxon>Clostridia</taxon>
        <taxon>Eubacteriales</taxon>
        <taxon>Syntrophomonadaceae</taxon>
        <taxon>Syntrophothermus</taxon>
    </lineage>
</organism>
<proteinExistence type="predicted"/>
<feature type="domain" description="ATPase AAA-type core" evidence="1">
    <location>
        <begin position="37"/>
        <end position="188"/>
    </location>
</feature>
<evidence type="ECO:0000259" key="1">
    <source>
        <dbReference type="Pfam" id="PF00004"/>
    </source>
</evidence>
<reference evidence="3" key="1">
    <citation type="journal article" date="2010" name="Stand. Genomic Sci.">
        <title>Complete genome sequence of Syntrophothermus lipocalidus type strain (TGB-C1T).</title>
        <authorList>
            <consortium name="US DOE Joint Genome Institute (JGI-PGF)"/>
            <person name="Djao O."/>
            <person name="Zhang X."/>
            <person name="Lucas S."/>
            <person name="Lapidus A."/>
            <person name="Glavina Del Rio T."/>
            <person name="Nolan M."/>
            <person name="Tice H."/>
            <person name="Cheng J."/>
            <person name="Han C."/>
            <person name="Tapia R."/>
            <person name="Goodwin L."/>
            <person name="Pitluck S."/>
            <person name="Liolios K."/>
            <person name="Ivanova N."/>
            <person name="Mavromatis K."/>
            <person name="Mikhailova N."/>
            <person name="Ovchinnikova G."/>
            <person name="Pati A."/>
            <person name="Brambilla E."/>
            <person name="Chen A."/>
            <person name="Palaniappan K."/>
            <person name="Land M."/>
            <person name="Hauser L."/>
            <person name="Chang Y."/>
            <person name="Jeffries C."/>
            <person name="Rohde M."/>
            <person name="Sikorski J."/>
            <person name="Spring S."/>
            <person name="Goker M."/>
            <person name="Detter J."/>
            <person name="Woyke T."/>
            <person name="Bristow J."/>
            <person name="Eisen J."/>
            <person name="Markowitz V."/>
            <person name="Hugenholtz P."/>
            <person name="Kyrpides N."/>
            <person name="Klenk H."/>
        </authorList>
    </citation>
    <scope>NUCLEOTIDE SEQUENCE [LARGE SCALE GENOMIC DNA]</scope>
    <source>
        <strain evidence="3">DSM 12680 / TGB-C1</strain>
    </source>
</reference>
<reference evidence="2 3" key="2">
    <citation type="journal article" date="2010" name="Stand. Genomic Sci.">
        <title>Complete genome sequence of Syntrophothermus lipocalidus type strain (TGB-C1).</title>
        <authorList>
            <person name="Djao O.D."/>
            <person name="Zhang X."/>
            <person name="Lucas S."/>
            <person name="Lapidus A."/>
            <person name="Del Rio T.G."/>
            <person name="Nolan M."/>
            <person name="Tice H."/>
            <person name="Cheng J.F."/>
            <person name="Han C."/>
            <person name="Tapia R."/>
            <person name="Goodwin L."/>
            <person name="Pitluck S."/>
            <person name="Liolios K."/>
            <person name="Ivanova N."/>
            <person name="Mavromatis K."/>
            <person name="Mikhailova N."/>
            <person name="Ovchinnikova G."/>
            <person name="Pati A."/>
            <person name="Brambilla E."/>
            <person name="Chen A."/>
            <person name="Palaniappan K."/>
            <person name="Land M."/>
            <person name="Hauser L."/>
            <person name="Chang Y.J."/>
            <person name="Jeffries C.D."/>
            <person name="Rohde M."/>
            <person name="Sikorski J."/>
            <person name="Spring S."/>
            <person name="Goker M."/>
            <person name="Detter J.C."/>
            <person name="Woyke T."/>
            <person name="Bristow J."/>
            <person name="Eisen J.A."/>
            <person name="Markowitz V."/>
            <person name="Hugenholtz P."/>
            <person name="Kyrpides N.C."/>
            <person name="Klenk H.P."/>
        </authorList>
    </citation>
    <scope>NUCLEOTIDE SEQUENCE [LARGE SCALE GENOMIC DNA]</scope>
    <source>
        <strain evidence="3">DSM 12680 / TGB-C1</strain>
    </source>
</reference>
<dbReference type="SUPFAM" id="SSF52540">
    <property type="entry name" value="P-loop containing nucleoside triphosphate hydrolases"/>
    <property type="match status" value="1"/>
</dbReference>
<dbReference type="KEGG" id="slp:Slip_0019"/>
<dbReference type="CDD" id="cd00009">
    <property type="entry name" value="AAA"/>
    <property type="match status" value="1"/>
</dbReference>
<evidence type="ECO:0000313" key="2">
    <source>
        <dbReference type="EMBL" id="ADI00826.1"/>
    </source>
</evidence>
<dbReference type="InterPro" id="IPR003959">
    <property type="entry name" value="ATPase_AAA_core"/>
</dbReference>
<dbReference type="AlphaFoldDB" id="D7CIG1"/>
<dbReference type="Gene3D" id="3.40.50.300">
    <property type="entry name" value="P-loop containing nucleotide triphosphate hydrolases"/>
    <property type="match status" value="1"/>
</dbReference>
<name>D7CIG1_SYNLT</name>
<keyword evidence="3" id="KW-1185">Reference proteome</keyword>
<dbReference type="GO" id="GO:0005524">
    <property type="term" value="F:ATP binding"/>
    <property type="evidence" value="ECO:0007669"/>
    <property type="project" value="InterPro"/>
</dbReference>
<dbReference type="PANTHER" id="PTHR42759:SF1">
    <property type="entry name" value="MAGNESIUM-CHELATASE SUBUNIT CHLD"/>
    <property type="match status" value="1"/>
</dbReference>
<dbReference type="HOGENOM" id="CLU_051820_1_0_9"/>
<dbReference type="InterPro" id="IPR050764">
    <property type="entry name" value="CbbQ/NirQ/NorQ/GpvN"/>
</dbReference>
<dbReference type="RefSeq" id="WP_013174230.1">
    <property type="nucleotide sequence ID" value="NC_014220.1"/>
</dbReference>
<dbReference type="Proteomes" id="UP000000378">
    <property type="component" value="Chromosome"/>
</dbReference>
<protein>
    <submittedName>
        <fullName evidence="2">ATPase associated with various cellular activities AAA_5</fullName>
    </submittedName>
</protein>
<gene>
    <name evidence="2" type="ordered locus">Slip_0019</name>
</gene>
<accession>D7CIG1</accession>
<dbReference type="PANTHER" id="PTHR42759">
    <property type="entry name" value="MOXR FAMILY PROTEIN"/>
    <property type="match status" value="1"/>
</dbReference>
<dbReference type="InterPro" id="IPR027417">
    <property type="entry name" value="P-loop_NTPase"/>
</dbReference>
<dbReference type="Pfam" id="PF00004">
    <property type="entry name" value="AAA"/>
    <property type="match status" value="1"/>
</dbReference>
<dbReference type="STRING" id="643648.Slip_0019"/>
<sequence length="300" mass="33927">MKEQIASIKNQLLGAGYICDDKTATVVYLAESLKKPLLIEGPAGVGKTGLAQAVSKMKNLPLIRLQCYEGIDEAKALYEWNYKRQLLHIQTVVHHEVDPHEVEQDIFSETYLLRRPLLQAISSEQPCVLLIDEIDKVDFEFEAMLLELLSEFQITIPELGTIRATNIPYVFLTSNATRELSEALKRRCLYLYLDFPSAELEERILKLKVPGISDMLAAKVASVVHHIRQVDLKKLPSIAESIDWAAALLELGVDDLDPDVAVETLNVIIKHREDLAKLERMVRSRKDLTFRQTPLSVTGR</sequence>